<dbReference type="STRING" id="1121421.SAMN02745123_01031"/>
<evidence type="ECO:0000256" key="1">
    <source>
        <dbReference type="SAM" id="MobiDB-lite"/>
    </source>
</evidence>
<protein>
    <submittedName>
        <fullName evidence="2">YbbR domain-containing protein</fullName>
    </submittedName>
</protein>
<dbReference type="InterPro" id="IPR053154">
    <property type="entry name" value="c-di-AMP_regulator"/>
</dbReference>
<organism evidence="2 3">
    <name type="scientific">Desulforamulus aeronauticus DSM 10349</name>
    <dbReference type="NCBI Taxonomy" id="1121421"/>
    <lineage>
        <taxon>Bacteria</taxon>
        <taxon>Bacillati</taxon>
        <taxon>Bacillota</taxon>
        <taxon>Clostridia</taxon>
        <taxon>Eubacteriales</taxon>
        <taxon>Peptococcaceae</taxon>
        <taxon>Desulforamulus</taxon>
    </lineage>
</organism>
<dbReference type="Proteomes" id="UP000183997">
    <property type="component" value="Unassembled WGS sequence"/>
</dbReference>
<evidence type="ECO:0000313" key="3">
    <source>
        <dbReference type="Proteomes" id="UP000183997"/>
    </source>
</evidence>
<feature type="compositionally biased region" description="Pro residues" evidence="1">
    <location>
        <begin position="305"/>
        <end position="322"/>
    </location>
</feature>
<dbReference type="Pfam" id="PF07949">
    <property type="entry name" value="YbbR"/>
    <property type="match status" value="3"/>
</dbReference>
<accession>A0A1M6QGB8</accession>
<dbReference type="CDD" id="cd20206">
    <property type="entry name" value="YbbR"/>
    <property type="match status" value="1"/>
</dbReference>
<dbReference type="Gene3D" id="2.170.120.40">
    <property type="entry name" value="YbbR-like domain"/>
    <property type="match status" value="2"/>
</dbReference>
<proteinExistence type="predicted"/>
<sequence length="331" mass="36032">MIRLKWSNNSMMLLSVLLAVLLWVYVTNVQNPIKEQDFRVAVDTRGELPQGITMSGLPQTVSVRVQGKNAQLSGVRPADFQAVVDLSNVEEGTNSLPIQVTTPTGLQIVHMNPARADIVADRLLQKQFPVKIVLRGEPVKGYSAAEPVIQPSAVMVRGPARLLKDIKNVEATVDVSEASQNIEQTLTVSLPQGVSSVPDRVKVLVPVTRTMPSRTLQVVPRYIGNPADQYQIVRIIPQPANVLVYAPVEVLKELENISTEPIRIDGIAENAVKDVRLLLPAGVAEIIPGKVEVTIQVKAKQPTQGPEPTPTPPPVDTVPPEKPQTQSNQSR</sequence>
<reference evidence="3" key="1">
    <citation type="submission" date="2016-11" db="EMBL/GenBank/DDBJ databases">
        <authorList>
            <person name="Varghese N."/>
            <person name="Submissions S."/>
        </authorList>
    </citation>
    <scope>NUCLEOTIDE SEQUENCE [LARGE SCALE GENOMIC DNA]</scope>
    <source>
        <strain evidence="3">DSM 10349</strain>
    </source>
</reference>
<gene>
    <name evidence="2" type="ORF">SAMN02745123_01031</name>
</gene>
<dbReference type="AlphaFoldDB" id="A0A1M6QGB8"/>
<dbReference type="PANTHER" id="PTHR37804:SF1">
    <property type="entry name" value="CDAA REGULATORY PROTEIN CDAR"/>
    <property type="match status" value="1"/>
</dbReference>
<dbReference type="Gene3D" id="2.170.120.30">
    <property type="match status" value="1"/>
</dbReference>
<dbReference type="InterPro" id="IPR012505">
    <property type="entry name" value="YbbR"/>
</dbReference>
<keyword evidence="3" id="KW-1185">Reference proteome</keyword>
<name>A0A1M6QGB8_9FIRM</name>
<feature type="region of interest" description="Disordered" evidence="1">
    <location>
        <begin position="297"/>
        <end position="331"/>
    </location>
</feature>
<dbReference type="EMBL" id="FRAR01000008">
    <property type="protein sequence ID" value="SHK19228.1"/>
    <property type="molecule type" value="Genomic_DNA"/>
</dbReference>
<dbReference type="PANTHER" id="PTHR37804">
    <property type="entry name" value="CDAA REGULATORY PROTEIN CDAR"/>
    <property type="match status" value="1"/>
</dbReference>
<evidence type="ECO:0000313" key="2">
    <source>
        <dbReference type="EMBL" id="SHK19228.1"/>
    </source>
</evidence>
<dbReference type="OrthoDB" id="2111604at2"/>
<dbReference type="RefSeq" id="WP_072911456.1">
    <property type="nucleotide sequence ID" value="NZ_FRAR01000008.1"/>
</dbReference>